<accession>A0ACC3TID1</accession>
<sequence length="208" mass="22210">MVQRCYAATRRVIQGNAALVNGVRSSTGDRYRPGAGVDGHVAVVEQDELVLLEIEAVAIRYADQAKLVPEVADQQHVVAVAAKQAVVAQRVIGGIMAEPVGQDIRPALPGAPHQCRVVVAAVVEGDNLDTFGQLAGAAGAAACGGGRRGDGRQDMLAGLEQVLCYLSHLGHRPDTQLEMAVLTYTRWRWKLDVPQLLVATFSIRLEMP</sequence>
<reference evidence="2" key="1">
    <citation type="journal article" date="2024" name="Front. Bioeng. Biotechnol.">
        <title>Genome-scale model development and genomic sequencing of the oleaginous clade Lipomyces.</title>
        <authorList>
            <person name="Czajka J.J."/>
            <person name="Han Y."/>
            <person name="Kim J."/>
            <person name="Mondo S.J."/>
            <person name="Hofstad B.A."/>
            <person name="Robles A."/>
            <person name="Haridas S."/>
            <person name="Riley R."/>
            <person name="LaButti K."/>
            <person name="Pangilinan J."/>
            <person name="Andreopoulos W."/>
            <person name="Lipzen A."/>
            <person name="Yan J."/>
            <person name="Wang M."/>
            <person name="Ng V."/>
            <person name="Grigoriev I.V."/>
            <person name="Spatafora J.W."/>
            <person name="Magnuson J.K."/>
            <person name="Baker S.E."/>
            <person name="Pomraning K.R."/>
        </authorList>
    </citation>
    <scope>NUCLEOTIDE SEQUENCE [LARGE SCALE GENOMIC DNA]</scope>
    <source>
        <strain evidence="2">CBS 10300</strain>
    </source>
</reference>
<keyword evidence="2" id="KW-1185">Reference proteome</keyword>
<comment type="caution">
    <text evidence="1">The sequence shown here is derived from an EMBL/GenBank/DDBJ whole genome shotgun (WGS) entry which is preliminary data.</text>
</comment>
<dbReference type="Proteomes" id="UP001489719">
    <property type="component" value="Unassembled WGS sequence"/>
</dbReference>
<name>A0ACC3TID1_9ASCO</name>
<evidence type="ECO:0000313" key="1">
    <source>
        <dbReference type="EMBL" id="KAK9320883.1"/>
    </source>
</evidence>
<dbReference type="EMBL" id="MU970113">
    <property type="protein sequence ID" value="KAK9320883.1"/>
    <property type="molecule type" value="Genomic_DNA"/>
</dbReference>
<protein>
    <submittedName>
        <fullName evidence="1">Uncharacterized protein</fullName>
    </submittedName>
</protein>
<organism evidence="1 2">
    <name type="scientific">Lipomyces orientalis</name>
    <dbReference type="NCBI Taxonomy" id="1233043"/>
    <lineage>
        <taxon>Eukaryota</taxon>
        <taxon>Fungi</taxon>
        <taxon>Dikarya</taxon>
        <taxon>Ascomycota</taxon>
        <taxon>Saccharomycotina</taxon>
        <taxon>Lipomycetes</taxon>
        <taxon>Lipomycetales</taxon>
        <taxon>Lipomycetaceae</taxon>
        <taxon>Lipomyces</taxon>
    </lineage>
</organism>
<proteinExistence type="predicted"/>
<evidence type="ECO:0000313" key="2">
    <source>
        <dbReference type="Proteomes" id="UP001489719"/>
    </source>
</evidence>
<gene>
    <name evidence="1" type="ORF">V1517DRAFT_309416</name>
</gene>